<dbReference type="InterPro" id="IPR017455">
    <property type="entry name" value="Znf_FYVE-rel"/>
</dbReference>
<dbReference type="GO" id="GO:0006338">
    <property type="term" value="P:chromatin remodeling"/>
    <property type="evidence" value="ECO:0007669"/>
    <property type="project" value="UniProtKB-ARBA"/>
</dbReference>
<feature type="region of interest" description="Disordered" evidence="5">
    <location>
        <begin position="594"/>
        <end position="621"/>
    </location>
</feature>
<evidence type="ECO:0000313" key="9">
    <source>
        <dbReference type="Proteomes" id="UP000663841"/>
    </source>
</evidence>
<feature type="domain" description="FYVE-type" evidence="7">
    <location>
        <begin position="17"/>
        <end position="81"/>
    </location>
</feature>
<feature type="compositionally biased region" description="Basic and acidic residues" evidence="5">
    <location>
        <begin position="337"/>
        <end position="349"/>
    </location>
</feature>
<dbReference type="InterPro" id="IPR000953">
    <property type="entry name" value="Chromo/chromo_shadow_dom"/>
</dbReference>
<dbReference type="InterPro" id="IPR023780">
    <property type="entry name" value="Chromo_domain"/>
</dbReference>
<accession>A0A8H2XGA7</accession>
<feature type="compositionally biased region" description="Polar residues" evidence="5">
    <location>
        <begin position="594"/>
        <end position="603"/>
    </location>
</feature>
<protein>
    <submittedName>
        <fullName evidence="8">Uncharacterized protein</fullName>
    </submittedName>
</protein>
<dbReference type="Pfam" id="PF00628">
    <property type="entry name" value="PHD"/>
    <property type="match status" value="1"/>
</dbReference>
<dbReference type="Gene3D" id="3.30.40.10">
    <property type="entry name" value="Zinc/RING finger domain, C3HC4 (zinc finger)"/>
    <property type="match status" value="2"/>
</dbReference>
<dbReference type="AlphaFoldDB" id="A0A8H2XGA7"/>
<feature type="compositionally biased region" description="Pro residues" evidence="5">
    <location>
        <begin position="181"/>
        <end position="199"/>
    </location>
</feature>
<evidence type="ECO:0000256" key="2">
    <source>
        <dbReference type="ARBA" id="ARBA00022771"/>
    </source>
</evidence>
<evidence type="ECO:0000256" key="4">
    <source>
        <dbReference type="PROSITE-ProRule" id="PRU00091"/>
    </source>
</evidence>
<dbReference type="Proteomes" id="UP000663841">
    <property type="component" value="Unassembled WGS sequence"/>
</dbReference>
<evidence type="ECO:0000259" key="6">
    <source>
        <dbReference type="PROSITE" id="PS50013"/>
    </source>
</evidence>
<dbReference type="EMBL" id="CAJMWW010000076">
    <property type="protein sequence ID" value="CAE6421549.1"/>
    <property type="molecule type" value="Genomic_DNA"/>
</dbReference>
<proteinExistence type="predicted"/>
<dbReference type="PROSITE" id="PS50178">
    <property type="entry name" value="ZF_FYVE"/>
    <property type="match status" value="1"/>
</dbReference>
<evidence type="ECO:0000259" key="7">
    <source>
        <dbReference type="PROSITE" id="PS50178"/>
    </source>
</evidence>
<feature type="compositionally biased region" description="Pro residues" evidence="5">
    <location>
        <begin position="206"/>
        <end position="218"/>
    </location>
</feature>
<feature type="compositionally biased region" description="Low complexity" evidence="5">
    <location>
        <begin position="219"/>
        <end position="236"/>
    </location>
</feature>
<feature type="region of interest" description="Disordered" evidence="5">
    <location>
        <begin position="643"/>
        <end position="704"/>
    </location>
</feature>
<evidence type="ECO:0000256" key="1">
    <source>
        <dbReference type="ARBA" id="ARBA00022723"/>
    </source>
</evidence>
<feature type="region of interest" description="Disordered" evidence="5">
    <location>
        <begin position="169"/>
        <end position="253"/>
    </location>
</feature>
<dbReference type="InterPro" id="IPR011011">
    <property type="entry name" value="Znf_FYVE_PHD"/>
</dbReference>
<gene>
    <name evidence="8" type="ORF">RDB_LOCUS46545</name>
</gene>
<dbReference type="Pfam" id="PF00385">
    <property type="entry name" value="Chromo"/>
    <property type="match status" value="1"/>
</dbReference>
<dbReference type="SMART" id="SM00249">
    <property type="entry name" value="PHD"/>
    <property type="match status" value="1"/>
</dbReference>
<dbReference type="SUPFAM" id="SSF57903">
    <property type="entry name" value="FYVE/PHD zinc finger"/>
    <property type="match status" value="1"/>
</dbReference>
<evidence type="ECO:0000256" key="5">
    <source>
        <dbReference type="SAM" id="MobiDB-lite"/>
    </source>
</evidence>
<dbReference type="CDD" id="cd00065">
    <property type="entry name" value="FYVE_like_SF"/>
    <property type="match status" value="1"/>
</dbReference>
<dbReference type="PROSITE" id="PS50013">
    <property type="entry name" value="CHROMO_2"/>
    <property type="match status" value="1"/>
</dbReference>
<name>A0A8H2XGA7_9AGAM</name>
<reference evidence="8" key="1">
    <citation type="submission" date="2021-01" db="EMBL/GenBank/DDBJ databases">
        <authorList>
            <person name="Kaushik A."/>
        </authorList>
    </citation>
    <scope>NUCLEOTIDE SEQUENCE</scope>
    <source>
        <strain evidence="8">AG3-T5</strain>
    </source>
</reference>
<dbReference type="InterPro" id="IPR013083">
    <property type="entry name" value="Znf_RING/FYVE/PHD"/>
</dbReference>
<keyword evidence="1" id="KW-0479">Metal-binding</keyword>
<feature type="region of interest" description="Disordered" evidence="5">
    <location>
        <begin position="337"/>
        <end position="358"/>
    </location>
</feature>
<dbReference type="InterPro" id="IPR019787">
    <property type="entry name" value="Znf_PHD-finger"/>
</dbReference>
<dbReference type="CDD" id="cd15489">
    <property type="entry name" value="PHD_SF"/>
    <property type="match status" value="1"/>
</dbReference>
<evidence type="ECO:0000256" key="3">
    <source>
        <dbReference type="ARBA" id="ARBA00022833"/>
    </source>
</evidence>
<evidence type="ECO:0000313" key="8">
    <source>
        <dbReference type="EMBL" id="CAE6421549.1"/>
    </source>
</evidence>
<feature type="domain" description="Chromo" evidence="6">
    <location>
        <begin position="796"/>
        <end position="851"/>
    </location>
</feature>
<dbReference type="SMART" id="SM00064">
    <property type="entry name" value="FYVE"/>
    <property type="match status" value="1"/>
</dbReference>
<organism evidence="8 9">
    <name type="scientific">Rhizoctonia solani</name>
    <dbReference type="NCBI Taxonomy" id="456999"/>
    <lineage>
        <taxon>Eukaryota</taxon>
        <taxon>Fungi</taxon>
        <taxon>Dikarya</taxon>
        <taxon>Basidiomycota</taxon>
        <taxon>Agaricomycotina</taxon>
        <taxon>Agaricomycetes</taxon>
        <taxon>Cantharellales</taxon>
        <taxon>Ceratobasidiaceae</taxon>
        <taxon>Rhizoctonia</taxon>
    </lineage>
</organism>
<dbReference type="SUPFAM" id="SSF54160">
    <property type="entry name" value="Chromo domain-like"/>
    <property type="match status" value="1"/>
</dbReference>
<keyword evidence="3" id="KW-0862">Zinc</keyword>
<sequence length="884" mass="96677">MDSIRGLPLLSGPPPHSEDSEYCRKCNKEFNRLFNKGKRCNHCGYQYCSSCCNHSALMPRIGVYNGFDPVDVCSYCIEVLKVTAMGRASLRAMPLAHLKAYLSAYGLRGPAHAVEKEDYVRAVLDARQSNGCLPRANEDYYRRHSIPQPTGERPKGFLARMAESFSDFVDSLPQPDLSGHAPPPPPVPPRHTTPRPPPRTTASRPQAPPAPPPRPQTTPGPSSSRPAPQAQSNPPHQSNPPPPPPSQKLTPQVPPIDDLLAMKSEEISALSIGVLKAILQHHHVRIPQDALEKRDLVDRVVTLVEAARAEKEREARARAAEEEAELEAQRQALEEIERKKKAATQKDDAGALEGQVSQEEVPAGVPKVAAHAAAKLERDGLCVICQDEDANIAIVDCGSGAQQQLQVIQPTQPSSQPSEYGQNASAHFPGIAYPPPPPSPFDWIVSTVTSLLHSQHATVLAKLNEASEQQLDLATKVQTLQQNTNALQQTVNTILEDIQQVSDKVAKLGTDMSSRDATLAERLNTLDDAIDAWPIDVRLATGAAPVGELQTPPGSEADTRAQPPVIQDQSAVQPVVQDTPEQDQQLQSLDSLVQNTGSVNGHGSIQPELDDNSPPALRISPGLSSIQQDTIAPAALTQSIANSLKTPSRGKNAGTAQTAPLTTRRSNRQSKKRERNDGTVEMPTSKKRAKTVPKREARVSGKTPRKSILSQFNWNSVPIQDEEFEQLIYCDKCDQAYHWGCVNILPEDPILQADSTWLCPPCEFEDQHGPILGRTHDPDAKCRPDCPVQDYAEDMFAIDSIIGRFPHSADPSGVMMQYLVKWEDYPVQRSTWTPENEIGQAAHALIHDFEKAALDEGLDISDKSQLVLLQEAKDGGWGYYTFPS</sequence>
<feature type="compositionally biased region" description="Polar residues" evidence="5">
    <location>
        <begin position="654"/>
        <end position="664"/>
    </location>
</feature>
<keyword evidence="2 4" id="KW-0863">Zinc-finger</keyword>
<dbReference type="Pfam" id="PF01363">
    <property type="entry name" value="FYVE"/>
    <property type="match status" value="1"/>
</dbReference>
<dbReference type="InterPro" id="IPR001965">
    <property type="entry name" value="Znf_PHD"/>
</dbReference>
<dbReference type="GO" id="GO:0008270">
    <property type="term" value="F:zinc ion binding"/>
    <property type="evidence" value="ECO:0007669"/>
    <property type="project" value="UniProtKB-KW"/>
</dbReference>
<dbReference type="InterPro" id="IPR000306">
    <property type="entry name" value="Znf_FYVE"/>
</dbReference>
<dbReference type="InterPro" id="IPR016197">
    <property type="entry name" value="Chromo-like_dom_sf"/>
</dbReference>
<comment type="caution">
    <text evidence="8">The sequence shown here is derived from an EMBL/GenBank/DDBJ whole genome shotgun (WGS) entry which is preliminary data.</text>
</comment>
<dbReference type="Gene3D" id="2.40.50.40">
    <property type="match status" value="1"/>
</dbReference>
<feature type="compositionally biased region" description="Pro residues" evidence="5">
    <location>
        <begin position="237"/>
        <end position="246"/>
    </location>
</feature>